<dbReference type="GO" id="GO:0004930">
    <property type="term" value="F:G protein-coupled receptor activity"/>
    <property type="evidence" value="ECO:0007669"/>
    <property type="project" value="UniProtKB-KW"/>
</dbReference>
<dbReference type="Ensembl" id="ENSLLET00000004295.1">
    <property type="protein sequence ID" value="ENSLLEP00000004102.1"/>
    <property type="gene ID" value="ENSLLEG00000002652.1"/>
</dbReference>
<evidence type="ECO:0000256" key="11">
    <source>
        <dbReference type="ARBA" id="ARBA00023224"/>
    </source>
</evidence>
<organism evidence="16 17">
    <name type="scientific">Leptobrachium leishanense</name>
    <name type="common">Leishan spiny toad</name>
    <dbReference type="NCBI Taxonomy" id="445787"/>
    <lineage>
        <taxon>Eukaryota</taxon>
        <taxon>Metazoa</taxon>
        <taxon>Chordata</taxon>
        <taxon>Craniata</taxon>
        <taxon>Vertebrata</taxon>
        <taxon>Euteleostomi</taxon>
        <taxon>Amphibia</taxon>
        <taxon>Batrachia</taxon>
        <taxon>Anura</taxon>
        <taxon>Pelobatoidea</taxon>
        <taxon>Megophryidae</taxon>
        <taxon>Leptobrachium</taxon>
    </lineage>
</organism>
<keyword evidence="9" id="KW-1015">Disulfide bond</keyword>
<feature type="transmembrane region" description="Helical" evidence="14">
    <location>
        <begin position="66"/>
        <end position="87"/>
    </location>
</feature>
<name>A0A8C5LYQ5_9ANUR</name>
<evidence type="ECO:0000256" key="8">
    <source>
        <dbReference type="ARBA" id="ARBA00023136"/>
    </source>
</evidence>
<dbReference type="PANTHER" id="PTHR24237">
    <property type="entry name" value="G-PROTEIN COUPLED RECEPTOR"/>
    <property type="match status" value="1"/>
</dbReference>
<feature type="domain" description="G-protein coupled receptors family 1 profile" evidence="15">
    <location>
        <begin position="46"/>
        <end position="305"/>
    </location>
</feature>
<dbReference type="AlphaFoldDB" id="A0A8C5LYQ5"/>
<dbReference type="GO" id="GO:0008142">
    <property type="term" value="F:oxysterol binding"/>
    <property type="evidence" value="ECO:0007669"/>
    <property type="project" value="InterPro"/>
</dbReference>
<evidence type="ECO:0000313" key="17">
    <source>
        <dbReference type="Proteomes" id="UP000694569"/>
    </source>
</evidence>
<keyword evidence="10 12" id="KW-0675">Receptor</keyword>
<evidence type="ECO:0000256" key="10">
    <source>
        <dbReference type="ARBA" id="ARBA00023170"/>
    </source>
</evidence>
<feature type="transmembrane region" description="Helical" evidence="14">
    <location>
        <begin position="241"/>
        <end position="265"/>
    </location>
</feature>
<keyword evidence="6 12" id="KW-0297">G-protein coupled receptor</keyword>
<dbReference type="SMART" id="SM01381">
    <property type="entry name" value="7TM_GPCR_Srsx"/>
    <property type="match status" value="1"/>
</dbReference>
<dbReference type="GeneTree" id="ENSGT01030000234518"/>
<keyword evidence="8 14" id="KW-0472">Membrane</keyword>
<dbReference type="GO" id="GO:0002250">
    <property type="term" value="P:adaptive immune response"/>
    <property type="evidence" value="ECO:0007669"/>
    <property type="project" value="UniProtKB-KW"/>
</dbReference>
<dbReference type="Pfam" id="PF00001">
    <property type="entry name" value="7tm_1"/>
    <property type="match status" value="1"/>
</dbReference>
<keyword evidence="3 12" id="KW-0812">Transmembrane</keyword>
<evidence type="ECO:0000313" key="16">
    <source>
        <dbReference type="Ensembl" id="ENSLLEP00000004102.1"/>
    </source>
</evidence>
<feature type="region of interest" description="Disordered" evidence="13">
    <location>
        <begin position="333"/>
        <end position="352"/>
    </location>
</feature>
<dbReference type="Proteomes" id="UP000694569">
    <property type="component" value="Unplaced"/>
</dbReference>
<keyword evidence="11 12" id="KW-0807">Transducer</keyword>
<dbReference type="GO" id="GO:0005886">
    <property type="term" value="C:plasma membrane"/>
    <property type="evidence" value="ECO:0007669"/>
    <property type="project" value="UniProtKB-SubCell"/>
</dbReference>
<feature type="transmembrane region" description="Helical" evidence="14">
    <location>
        <begin position="107"/>
        <end position="125"/>
    </location>
</feature>
<evidence type="ECO:0000259" key="15">
    <source>
        <dbReference type="PROSITE" id="PS50262"/>
    </source>
</evidence>
<dbReference type="GO" id="GO:0002312">
    <property type="term" value="P:B cell activation involved in immune response"/>
    <property type="evidence" value="ECO:0007669"/>
    <property type="project" value="TreeGrafter"/>
</dbReference>
<dbReference type="PANTHER" id="PTHR24237:SF7">
    <property type="entry name" value="G-PROTEIN COUPLED RECEPTOR 183"/>
    <property type="match status" value="1"/>
</dbReference>
<evidence type="ECO:0000256" key="2">
    <source>
        <dbReference type="ARBA" id="ARBA00022475"/>
    </source>
</evidence>
<dbReference type="PRINTS" id="PR00237">
    <property type="entry name" value="GPCRRHODOPSN"/>
</dbReference>
<keyword evidence="5 14" id="KW-1133">Transmembrane helix</keyword>
<comment type="subcellular location">
    <subcellularLocation>
        <location evidence="1">Cell membrane</location>
        <topology evidence="1">Multi-pass membrane protein</topology>
    </subcellularLocation>
</comment>
<dbReference type="InterPro" id="IPR017452">
    <property type="entry name" value="GPCR_Rhodpsn_7TM"/>
</dbReference>
<proteinExistence type="inferred from homology"/>
<keyword evidence="2" id="KW-1003">Cell membrane</keyword>
<feature type="transmembrane region" description="Helical" evidence="14">
    <location>
        <begin position="145"/>
        <end position="166"/>
    </location>
</feature>
<evidence type="ECO:0000256" key="12">
    <source>
        <dbReference type="RuleBase" id="RU000688"/>
    </source>
</evidence>
<dbReference type="PROSITE" id="PS50262">
    <property type="entry name" value="G_PROTEIN_RECEP_F1_2"/>
    <property type="match status" value="1"/>
</dbReference>
<dbReference type="PROSITE" id="PS00237">
    <property type="entry name" value="G_PROTEIN_RECEP_F1_1"/>
    <property type="match status" value="1"/>
</dbReference>
<dbReference type="SUPFAM" id="SSF81321">
    <property type="entry name" value="Family A G protein-coupled receptor-like"/>
    <property type="match status" value="1"/>
</dbReference>
<dbReference type="Gene3D" id="1.20.1070.10">
    <property type="entry name" value="Rhodopsin 7-helix transmembrane proteins"/>
    <property type="match status" value="1"/>
</dbReference>
<dbReference type="FunFam" id="1.20.1070.10:FF:000017">
    <property type="entry name" value="lysophosphatidic acid receptor 4"/>
    <property type="match status" value="1"/>
</dbReference>
<evidence type="ECO:0000256" key="13">
    <source>
        <dbReference type="SAM" id="MobiDB-lite"/>
    </source>
</evidence>
<evidence type="ECO:0000256" key="7">
    <source>
        <dbReference type="ARBA" id="ARBA00023130"/>
    </source>
</evidence>
<evidence type="ECO:0000256" key="3">
    <source>
        <dbReference type="ARBA" id="ARBA00022692"/>
    </source>
</evidence>
<keyword evidence="7" id="KW-1064">Adaptive immunity</keyword>
<protein>
    <submittedName>
        <fullName evidence="16">G protein-coupled receptor 183</fullName>
    </submittedName>
</protein>
<feature type="transmembrane region" description="Helical" evidence="14">
    <location>
        <begin position="285"/>
        <end position="308"/>
    </location>
</feature>
<evidence type="ECO:0000256" key="6">
    <source>
        <dbReference type="ARBA" id="ARBA00023040"/>
    </source>
</evidence>
<keyword evidence="17" id="KW-1185">Reference proteome</keyword>
<sequence length="368" mass="41995">MNYTTLSTPQPNNTGNLTCDLYAHRHNAKILLPLFYSIVLIIGLFGNVLALAVIHQNRRKLNSTTLYSIHLVVSDIFFAFSLPTRIVYYALGFHWPFGEVLCRITSLAFYINVYASVNFMTCLSIDRFFAVVHPYRYNKIRRVKYAKVVCVVVWLIVFSQTLPMLLQQMSKQEPKGLMTCMEYPNFETIPGLPFMLLGACFIGYVVPLVIILVCYSQISFKLYQESKKNPLTEKSGTNKKAINTIILVIVVFFICFTPYHIAIIQHMIKKLTVTLDCDEQLQFQIALHATVCLMNMNCCLDPFIYFFACKGYKRKLLKIFGYQASISSSTATRQGVEESSREVSQGPSKAQTNMTHLLAPMQNLKEEP</sequence>
<dbReference type="InterPro" id="IPR047160">
    <property type="entry name" value="GP183-like"/>
</dbReference>
<dbReference type="OrthoDB" id="10021141at2759"/>
<keyword evidence="4" id="KW-0391">Immunity</keyword>
<evidence type="ECO:0000256" key="5">
    <source>
        <dbReference type="ARBA" id="ARBA00022989"/>
    </source>
</evidence>
<reference evidence="16" key="2">
    <citation type="submission" date="2025-09" db="UniProtKB">
        <authorList>
            <consortium name="Ensembl"/>
        </authorList>
    </citation>
    <scope>IDENTIFICATION</scope>
</reference>
<gene>
    <name evidence="16" type="primary">GPR183</name>
</gene>
<feature type="transmembrane region" description="Helical" evidence="14">
    <location>
        <begin position="194"/>
        <end position="220"/>
    </location>
</feature>
<evidence type="ECO:0000256" key="1">
    <source>
        <dbReference type="ARBA" id="ARBA00004651"/>
    </source>
</evidence>
<reference evidence="16" key="1">
    <citation type="submission" date="2025-08" db="UniProtKB">
        <authorList>
            <consortium name="Ensembl"/>
        </authorList>
    </citation>
    <scope>IDENTIFICATION</scope>
</reference>
<comment type="similarity">
    <text evidence="12">Belongs to the G-protein coupled receptor 1 family.</text>
</comment>
<evidence type="ECO:0000256" key="9">
    <source>
        <dbReference type="ARBA" id="ARBA00023157"/>
    </source>
</evidence>
<dbReference type="PRINTS" id="PR01157">
    <property type="entry name" value="P2YPURNOCPTR"/>
</dbReference>
<evidence type="ECO:0000256" key="14">
    <source>
        <dbReference type="SAM" id="Phobius"/>
    </source>
</evidence>
<evidence type="ECO:0000256" key="4">
    <source>
        <dbReference type="ARBA" id="ARBA00022859"/>
    </source>
</evidence>
<dbReference type="InterPro" id="IPR000276">
    <property type="entry name" value="GPCR_Rhodpsn"/>
</dbReference>
<accession>A0A8C5LYQ5</accession>
<feature type="compositionally biased region" description="Polar residues" evidence="13">
    <location>
        <begin position="342"/>
        <end position="352"/>
    </location>
</feature>
<feature type="transmembrane region" description="Helical" evidence="14">
    <location>
        <begin position="30"/>
        <end position="54"/>
    </location>
</feature>